<dbReference type="Pfam" id="PF00356">
    <property type="entry name" value="LacI"/>
    <property type="match status" value="1"/>
</dbReference>
<dbReference type="InterPro" id="IPR001387">
    <property type="entry name" value="Cro/C1-type_HTH"/>
</dbReference>
<evidence type="ECO:0000313" key="7">
    <source>
        <dbReference type="EMBL" id="ESV54561.1"/>
    </source>
</evidence>
<evidence type="ECO:0000313" key="8">
    <source>
        <dbReference type="Proteomes" id="UP000018482"/>
    </source>
</evidence>
<keyword evidence="1" id="KW-0678">Repressor</keyword>
<dbReference type="CDD" id="cd06291">
    <property type="entry name" value="PBP1_Qymf-like"/>
    <property type="match status" value="1"/>
</dbReference>
<dbReference type="AlphaFoldDB" id="V6Z2S0"/>
<dbReference type="PANTHER" id="PTHR30146:SF95">
    <property type="entry name" value="RIBOSE OPERON REPRESSOR"/>
    <property type="match status" value="1"/>
</dbReference>
<organism evidence="7 8">
    <name type="scientific">Streptococcus agalactiae LMG 14747</name>
    <dbReference type="NCBI Taxonomy" id="1154860"/>
    <lineage>
        <taxon>Bacteria</taxon>
        <taxon>Bacillati</taxon>
        <taxon>Bacillota</taxon>
        <taxon>Bacilli</taxon>
        <taxon>Lactobacillales</taxon>
        <taxon>Streptococcaceae</taxon>
        <taxon>Streptococcus</taxon>
    </lineage>
</organism>
<evidence type="ECO:0000256" key="2">
    <source>
        <dbReference type="ARBA" id="ARBA00023015"/>
    </source>
</evidence>
<dbReference type="InterPro" id="IPR010982">
    <property type="entry name" value="Lambda_DNA-bd_dom_sf"/>
</dbReference>
<keyword evidence="4" id="KW-0804">Transcription</keyword>
<dbReference type="PROSITE" id="PS50932">
    <property type="entry name" value="HTH_LACI_2"/>
    <property type="match status" value="1"/>
</dbReference>
<dbReference type="eggNOG" id="COG1609">
    <property type="taxonomic scope" value="Bacteria"/>
</dbReference>
<feature type="domain" description="HTH lacI-type" evidence="5">
    <location>
        <begin position="2"/>
        <end position="56"/>
    </location>
</feature>
<dbReference type="Gene3D" id="1.10.260.40">
    <property type="entry name" value="lambda repressor-like DNA-binding domains"/>
    <property type="match status" value="1"/>
</dbReference>
<dbReference type="Proteomes" id="UP000018482">
    <property type="component" value="Unassembled WGS sequence"/>
</dbReference>
<dbReference type="GO" id="GO:0000976">
    <property type="term" value="F:transcription cis-regulatory region binding"/>
    <property type="evidence" value="ECO:0007669"/>
    <property type="project" value="TreeGrafter"/>
</dbReference>
<dbReference type="SMART" id="SM00354">
    <property type="entry name" value="HTH_LACI"/>
    <property type="match status" value="1"/>
</dbReference>
<protein>
    <submittedName>
        <fullName evidence="7">LacI family transcriptional regulator</fullName>
    </submittedName>
</protein>
<dbReference type="InterPro" id="IPR000843">
    <property type="entry name" value="HTH_LacI"/>
</dbReference>
<evidence type="ECO:0000256" key="3">
    <source>
        <dbReference type="ARBA" id="ARBA00023125"/>
    </source>
</evidence>
<proteinExistence type="predicted"/>
<evidence type="ECO:0000256" key="4">
    <source>
        <dbReference type="ARBA" id="ARBA00023163"/>
    </source>
</evidence>
<dbReference type="InterPro" id="IPR028082">
    <property type="entry name" value="Peripla_BP_I"/>
</dbReference>
<keyword evidence="3" id="KW-0238">DNA-binding</keyword>
<dbReference type="CDD" id="cd01392">
    <property type="entry name" value="HTH_LacI"/>
    <property type="match status" value="1"/>
</dbReference>
<dbReference type="PANTHER" id="PTHR30146">
    <property type="entry name" value="LACI-RELATED TRANSCRIPTIONAL REPRESSOR"/>
    <property type="match status" value="1"/>
</dbReference>
<dbReference type="InterPro" id="IPR001761">
    <property type="entry name" value="Peripla_BP/Lac1_sug-bd_dom"/>
</dbReference>
<evidence type="ECO:0000259" key="5">
    <source>
        <dbReference type="PROSITE" id="PS50932"/>
    </source>
</evidence>
<evidence type="ECO:0000256" key="1">
    <source>
        <dbReference type="ARBA" id="ARBA00022491"/>
    </source>
</evidence>
<dbReference type="SUPFAM" id="SSF53822">
    <property type="entry name" value="Periplasmic binding protein-like I"/>
    <property type="match status" value="1"/>
</dbReference>
<comment type="caution">
    <text evidence="7">The sequence shown here is derived from an EMBL/GenBank/DDBJ whole genome shotgun (WGS) entry which is preliminary data.</text>
</comment>
<reference evidence="7 8" key="1">
    <citation type="submission" date="2013-05" db="EMBL/GenBank/DDBJ databases">
        <authorList>
            <person name="Richards V.P."/>
            <person name="Durkin S.A.S."/>
            <person name="Kim M."/>
            <person name="Pavinski Bitar P.D."/>
            <person name="Stanhope M.J."/>
            <person name="Town C.D."/>
            <person name="Venter J.C."/>
        </authorList>
    </citation>
    <scope>NUCLEOTIDE SEQUENCE [LARGE SCALE GENOMIC DNA]</scope>
    <source>
        <strain evidence="7 8">LMG 14747</strain>
    </source>
</reference>
<accession>V6Z2S0</accession>
<keyword evidence="2" id="KW-0805">Transcription regulation</keyword>
<dbReference type="SUPFAM" id="SSF47413">
    <property type="entry name" value="lambda repressor-like DNA-binding domains"/>
    <property type="match status" value="1"/>
</dbReference>
<name>V6Z2S0_STRAG</name>
<feature type="domain" description="HTH cro/C1-type" evidence="6">
    <location>
        <begin position="3"/>
        <end position="50"/>
    </location>
</feature>
<dbReference type="PROSITE" id="PS00356">
    <property type="entry name" value="HTH_LACI_1"/>
    <property type="match status" value="1"/>
</dbReference>
<dbReference type="GO" id="GO:0003700">
    <property type="term" value="F:DNA-binding transcription factor activity"/>
    <property type="evidence" value="ECO:0007669"/>
    <property type="project" value="TreeGrafter"/>
</dbReference>
<sequence>MVTIKEVAEEAGVSKSTVSRYISQKGYVGQETQAKIKKAIQKLNYSPNVLAQSLKSKRNHLVGLLLPDISNPFFPRLAQGAEEFLKEKGYRVMLGSIGEENVLEEEYLKVLVQSKAVGIITTHDFTKNHPDLDIPVVVVDRVNQETEYGVFSDNQAGGRLAAEKIVEAGAESILLVRGPADNARSMNQRFEAGLSYLREHGKRVAIADSHSFDFDIIQEEAKYMLDQNPGCDSIISPSDVHAIAYIHEVLARGKRIPEDIQIIGYDDILMSRFIYPSLSTIHQSSYRLGQEAAELVYKIANQLFIEEKRMQLPVRYIERETLRRNI</sequence>
<dbReference type="EMBL" id="ANQC01000075">
    <property type="protein sequence ID" value="ESV54561.1"/>
    <property type="molecule type" value="Genomic_DNA"/>
</dbReference>
<dbReference type="PROSITE" id="PS50943">
    <property type="entry name" value="HTH_CROC1"/>
    <property type="match status" value="1"/>
</dbReference>
<gene>
    <name evidence="7" type="ORF">SAG0136_04745</name>
</gene>
<dbReference type="Pfam" id="PF00532">
    <property type="entry name" value="Peripla_BP_1"/>
    <property type="match status" value="1"/>
</dbReference>
<dbReference type="Gene3D" id="3.40.50.2300">
    <property type="match status" value="2"/>
</dbReference>
<evidence type="ECO:0000259" key="6">
    <source>
        <dbReference type="PROSITE" id="PS50943"/>
    </source>
</evidence>